<reference evidence="2" key="1">
    <citation type="submission" date="2016-10" db="EMBL/GenBank/DDBJ databases">
        <authorList>
            <person name="Varghese N."/>
            <person name="Submissions S."/>
        </authorList>
    </citation>
    <scope>NUCLEOTIDE SEQUENCE [LARGE SCALE GENOMIC DNA]</scope>
    <source>
        <strain evidence="2">DSM 25730</strain>
    </source>
</reference>
<gene>
    <name evidence="1" type="ORF">SAMN04487987_11427</name>
</gene>
<name>A0A1I1S7T3_9FLAO</name>
<sequence length="44" mass="5164">MNLQSLLWEKNKIFFCSKGKFSFDTLPPFYKGINSTFTGITKER</sequence>
<keyword evidence="2" id="KW-1185">Reference proteome</keyword>
<protein>
    <submittedName>
        <fullName evidence="1">Uncharacterized protein</fullName>
    </submittedName>
</protein>
<dbReference type="EMBL" id="FOMI01000014">
    <property type="protein sequence ID" value="SFD42561.1"/>
    <property type="molecule type" value="Genomic_DNA"/>
</dbReference>
<dbReference type="AlphaFoldDB" id="A0A1I1S7T3"/>
<organism evidence="1 2">
    <name type="scientific">Algibacter pectinivorans</name>
    <dbReference type="NCBI Taxonomy" id="870482"/>
    <lineage>
        <taxon>Bacteria</taxon>
        <taxon>Pseudomonadati</taxon>
        <taxon>Bacteroidota</taxon>
        <taxon>Flavobacteriia</taxon>
        <taxon>Flavobacteriales</taxon>
        <taxon>Flavobacteriaceae</taxon>
        <taxon>Algibacter</taxon>
    </lineage>
</organism>
<evidence type="ECO:0000313" key="1">
    <source>
        <dbReference type="EMBL" id="SFD42561.1"/>
    </source>
</evidence>
<dbReference type="STRING" id="870482.SAMN04487987_11427"/>
<proteinExistence type="predicted"/>
<accession>A0A1I1S7T3</accession>
<dbReference type="Proteomes" id="UP000199439">
    <property type="component" value="Unassembled WGS sequence"/>
</dbReference>
<evidence type="ECO:0000313" key="2">
    <source>
        <dbReference type="Proteomes" id="UP000199439"/>
    </source>
</evidence>